<dbReference type="Pfam" id="PF01584">
    <property type="entry name" value="CheW"/>
    <property type="match status" value="1"/>
</dbReference>
<dbReference type="RefSeq" id="WP_252664745.1">
    <property type="nucleotide sequence ID" value="NZ_CP098611.1"/>
</dbReference>
<dbReference type="Proteomes" id="UP001056708">
    <property type="component" value="Chromosome"/>
</dbReference>
<dbReference type="PANTHER" id="PTHR22617:SF23">
    <property type="entry name" value="CHEMOTAXIS PROTEIN CHEW"/>
    <property type="match status" value="1"/>
</dbReference>
<dbReference type="Gene3D" id="2.40.50.180">
    <property type="entry name" value="CheA-289, Domain 4"/>
    <property type="match status" value="1"/>
</dbReference>
<proteinExistence type="predicted"/>
<dbReference type="PROSITE" id="PS50851">
    <property type="entry name" value="CHEW"/>
    <property type="match status" value="1"/>
</dbReference>
<dbReference type="SMART" id="SM00260">
    <property type="entry name" value="CheW"/>
    <property type="match status" value="1"/>
</dbReference>
<evidence type="ECO:0000313" key="2">
    <source>
        <dbReference type="EMBL" id="USR92593.1"/>
    </source>
</evidence>
<protein>
    <submittedName>
        <fullName evidence="2">Chemotaxis protein CheW</fullName>
    </submittedName>
</protein>
<dbReference type="InterPro" id="IPR036061">
    <property type="entry name" value="CheW-like_dom_sf"/>
</dbReference>
<dbReference type="SUPFAM" id="SSF50341">
    <property type="entry name" value="CheW-like"/>
    <property type="match status" value="1"/>
</dbReference>
<sequence length="197" mass="21807">MPSDPVDSSLNYPNLSLKVDTPGAVEAADSQTRKFLQFYIGERDFALIPVETVAEIATVRLSEVLPVPEMRSCILGVYNWRGEMLWVVDFGELLGYPPLYGLRSSSSRRGSDILTSGAIAQTVAIVVEWNEQVIGFMVPQVLDLALYNLANLQAADVQLFPPAIVPYLQGYFIDEQGELAIVIDIAEVFRLLQGNRQ</sequence>
<accession>A0ABY5ATR6</accession>
<gene>
    <name evidence="2" type="ORF">NEA10_07710</name>
</gene>
<dbReference type="PANTHER" id="PTHR22617">
    <property type="entry name" value="CHEMOTAXIS SENSOR HISTIDINE KINASE-RELATED"/>
    <property type="match status" value="1"/>
</dbReference>
<organism evidence="2 3">
    <name type="scientific">Phormidium yuhuli AB48</name>
    <dbReference type="NCBI Taxonomy" id="2940671"/>
    <lineage>
        <taxon>Bacteria</taxon>
        <taxon>Bacillati</taxon>
        <taxon>Cyanobacteriota</taxon>
        <taxon>Cyanophyceae</taxon>
        <taxon>Oscillatoriophycideae</taxon>
        <taxon>Oscillatoriales</taxon>
        <taxon>Oscillatoriaceae</taxon>
        <taxon>Phormidium</taxon>
        <taxon>Phormidium yuhuli</taxon>
    </lineage>
</organism>
<name>A0ABY5ATR6_9CYAN</name>
<reference evidence="2" key="1">
    <citation type="submission" date="2022-06" db="EMBL/GenBank/DDBJ databases">
        <title>Genome sequence of Phormidium yuhuli AB48 isolated from an industrial photobioreactor environment.</title>
        <authorList>
            <person name="Qiu Y."/>
            <person name="Noonan A.J.C."/>
            <person name="Dofher K."/>
            <person name="Koch M."/>
            <person name="Kieft B."/>
            <person name="Lin X."/>
            <person name="Ziels R.M."/>
            <person name="Hallam S.J."/>
        </authorList>
    </citation>
    <scope>NUCLEOTIDE SEQUENCE</scope>
    <source>
        <strain evidence="2">AB48</strain>
    </source>
</reference>
<feature type="domain" description="CheW-like" evidence="1">
    <location>
        <begin position="32"/>
        <end position="194"/>
    </location>
</feature>
<evidence type="ECO:0000313" key="3">
    <source>
        <dbReference type="Proteomes" id="UP001056708"/>
    </source>
</evidence>
<dbReference type="InterPro" id="IPR002545">
    <property type="entry name" value="CheW-lke_dom"/>
</dbReference>
<dbReference type="InterPro" id="IPR039315">
    <property type="entry name" value="CheW"/>
</dbReference>
<dbReference type="EMBL" id="CP098611">
    <property type="protein sequence ID" value="USR92593.1"/>
    <property type="molecule type" value="Genomic_DNA"/>
</dbReference>
<keyword evidence="3" id="KW-1185">Reference proteome</keyword>
<evidence type="ECO:0000259" key="1">
    <source>
        <dbReference type="PROSITE" id="PS50851"/>
    </source>
</evidence>